<name>A0A251XRA2_9MICO</name>
<dbReference type="AlphaFoldDB" id="A0A251XRA2"/>
<proteinExistence type="predicted"/>
<evidence type="ECO:0000313" key="2">
    <source>
        <dbReference type="Proteomes" id="UP000195106"/>
    </source>
</evidence>
<sequence length="90" mass="9762">MQSTWAAALFGDREDPRVRLHALHGGPPATAGQPPAAALDWAERILAEADPGRRADALAATRLLRRADRRLGLRPAVFLAEHAVARRRPA</sequence>
<evidence type="ECO:0000313" key="1">
    <source>
        <dbReference type="EMBL" id="OUE08000.1"/>
    </source>
</evidence>
<dbReference type="EMBL" id="MDHJ01000001">
    <property type="protein sequence ID" value="OUE08000.1"/>
    <property type="molecule type" value="Genomic_DNA"/>
</dbReference>
<comment type="caution">
    <text evidence="1">The sequence shown here is derived from an EMBL/GenBank/DDBJ whole genome shotgun (WGS) entry which is preliminary data.</text>
</comment>
<organism evidence="1 2">
    <name type="scientific">Clavibacter michiganensis</name>
    <dbReference type="NCBI Taxonomy" id="28447"/>
    <lineage>
        <taxon>Bacteria</taxon>
        <taxon>Bacillati</taxon>
        <taxon>Actinomycetota</taxon>
        <taxon>Actinomycetes</taxon>
        <taxon>Micrococcales</taxon>
        <taxon>Microbacteriaceae</taxon>
        <taxon>Clavibacter</taxon>
    </lineage>
</organism>
<gene>
    <name evidence="1" type="ORF">CMsap09_03545</name>
</gene>
<reference evidence="1 2" key="1">
    <citation type="submission" date="2016-08" db="EMBL/GenBank/DDBJ databases">
        <title>Genome sequence of Clavibacter michiganensis spp. strain CASJ009.</title>
        <authorList>
            <person name="Thapa S.P."/>
            <person name="Coaker G."/>
        </authorList>
    </citation>
    <scope>NUCLEOTIDE SEQUENCE [LARGE SCALE GENOMIC DNA]</scope>
    <source>
        <strain evidence="1">CASJ009</strain>
    </source>
</reference>
<dbReference type="Proteomes" id="UP000195106">
    <property type="component" value="Unassembled WGS sequence"/>
</dbReference>
<accession>A0A251XRA2</accession>
<protein>
    <submittedName>
        <fullName evidence="1">Uncharacterized protein</fullName>
    </submittedName>
</protein>